<comment type="subcellular location">
    <subcellularLocation>
        <location evidence="1">Membrane</location>
        <topology evidence="1">Single-pass type II membrane protein</topology>
    </subcellularLocation>
</comment>
<keyword evidence="9" id="KW-0472">Membrane</keyword>
<dbReference type="EMBL" id="MN739530">
    <property type="protein sequence ID" value="QHT11011.1"/>
    <property type="molecule type" value="Genomic_DNA"/>
</dbReference>
<sequence>MGDFSENIILEPEEEKDTEKNIIDIIPEPENSVPKLIFIVPYRDRVQQQYFFASHMKVILEDMAKTDYKIYYVHQQDSRNFNRGAMRNIGFLAMKAKYPNDYKDITFVFNDVDTMPFTKNFLNYETVHGSVKHFYGFTFALGGIVSIKGSDFETVGGYPNFWSWGYEDNLLQVRVLDAKLNIDRSQYYPLMDKNMFQMKDGLERIVKRSEFDRFLSDTTEGFSSITNIQYNINEETGFIDVTNFTTAFDDKPNENVVHDLRNGNKPFQPPHQQLIQLKGRAKRRPTMRMMM</sequence>
<reference evidence="13" key="1">
    <citation type="journal article" date="2020" name="Nature">
        <title>Giant virus diversity and host interactions through global metagenomics.</title>
        <authorList>
            <person name="Schulz F."/>
            <person name="Roux S."/>
            <person name="Paez-Espino D."/>
            <person name="Jungbluth S."/>
            <person name="Walsh D.A."/>
            <person name="Denef V.J."/>
            <person name="McMahon K.D."/>
            <person name="Konstantinidis K.T."/>
            <person name="Eloe-Fadrosh E.A."/>
            <person name="Kyrpides N.C."/>
            <person name="Woyke T."/>
        </authorList>
    </citation>
    <scope>NUCLEOTIDE SEQUENCE</scope>
    <source>
        <strain evidence="13">GVMAG-M-3300023174-111</strain>
    </source>
</reference>
<evidence type="ECO:0000256" key="4">
    <source>
        <dbReference type="ARBA" id="ARBA00022676"/>
    </source>
</evidence>
<dbReference type="GO" id="GO:0005794">
    <property type="term" value="C:Golgi apparatus"/>
    <property type="evidence" value="ECO:0007669"/>
    <property type="project" value="TreeGrafter"/>
</dbReference>
<dbReference type="Gene3D" id="3.90.550.10">
    <property type="entry name" value="Spore Coat Polysaccharide Biosynthesis Protein SpsA, Chain A"/>
    <property type="match status" value="1"/>
</dbReference>
<dbReference type="InterPro" id="IPR027995">
    <property type="entry name" value="Galactosyl_T_N"/>
</dbReference>
<comment type="pathway">
    <text evidence="2">Protein modification; protein glycosylation.</text>
</comment>
<evidence type="ECO:0000256" key="10">
    <source>
        <dbReference type="ARBA" id="ARBA00023180"/>
    </source>
</evidence>
<feature type="domain" description="Galactosyltransferase N-terminal" evidence="12">
    <location>
        <begin position="31"/>
        <end position="117"/>
    </location>
</feature>
<keyword evidence="6" id="KW-0812">Transmembrane</keyword>
<dbReference type="InterPro" id="IPR003859">
    <property type="entry name" value="Galactosyl_T"/>
</dbReference>
<dbReference type="PANTHER" id="PTHR19300">
    <property type="entry name" value="BETA-1,4-GALACTOSYLTRANSFERASE"/>
    <property type="match status" value="1"/>
</dbReference>
<evidence type="ECO:0000259" key="11">
    <source>
        <dbReference type="Pfam" id="PF02709"/>
    </source>
</evidence>
<dbReference type="GO" id="GO:0008378">
    <property type="term" value="F:galactosyltransferase activity"/>
    <property type="evidence" value="ECO:0007669"/>
    <property type="project" value="TreeGrafter"/>
</dbReference>
<evidence type="ECO:0008006" key="14">
    <source>
        <dbReference type="Google" id="ProtNLM"/>
    </source>
</evidence>
<comment type="similarity">
    <text evidence="3">Belongs to the glycosyltransferase 7 family.</text>
</comment>
<dbReference type="InterPro" id="IPR029044">
    <property type="entry name" value="Nucleotide-diphossugar_trans"/>
</dbReference>
<keyword evidence="7" id="KW-0735">Signal-anchor</keyword>
<dbReference type="SUPFAM" id="SSF53448">
    <property type="entry name" value="Nucleotide-diphospho-sugar transferases"/>
    <property type="match status" value="1"/>
</dbReference>
<evidence type="ECO:0000256" key="3">
    <source>
        <dbReference type="ARBA" id="ARBA00005735"/>
    </source>
</evidence>
<evidence type="ECO:0000256" key="8">
    <source>
        <dbReference type="ARBA" id="ARBA00022989"/>
    </source>
</evidence>
<evidence type="ECO:0000256" key="7">
    <source>
        <dbReference type="ARBA" id="ARBA00022968"/>
    </source>
</evidence>
<keyword evidence="5" id="KW-0808">Transferase</keyword>
<evidence type="ECO:0000313" key="13">
    <source>
        <dbReference type="EMBL" id="QHT11011.1"/>
    </source>
</evidence>
<dbReference type="PRINTS" id="PR02050">
    <property type="entry name" value="B14GALTRFASE"/>
</dbReference>
<feature type="domain" description="Galactosyltransferase C-terminal" evidence="11">
    <location>
        <begin position="140"/>
        <end position="187"/>
    </location>
</feature>
<evidence type="ECO:0000256" key="6">
    <source>
        <dbReference type="ARBA" id="ARBA00022692"/>
    </source>
</evidence>
<keyword evidence="10" id="KW-0325">Glycoprotein</keyword>
<dbReference type="AlphaFoldDB" id="A0A6C0D368"/>
<evidence type="ECO:0000256" key="9">
    <source>
        <dbReference type="ARBA" id="ARBA00023136"/>
    </source>
</evidence>
<dbReference type="PANTHER" id="PTHR19300:SF57">
    <property type="entry name" value="BETA-1,4-N-ACETYLGALACTOSAMINYLTRANSFERASE"/>
    <property type="match status" value="1"/>
</dbReference>
<evidence type="ECO:0000256" key="2">
    <source>
        <dbReference type="ARBA" id="ARBA00004922"/>
    </source>
</evidence>
<dbReference type="Pfam" id="PF02709">
    <property type="entry name" value="Glyco_transf_7C"/>
    <property type="match status" value="1"/>
</dbReference>
<evidence type="ECO:0000256" key="1">
    <source>
        <dbReference type="ARBA" id="ARBA00004606"/>
    </source>
</evidence>
<dbReference type="GO" id="GO:0005975">
    <property type="term" value="P:carbohydrate metabolic process"/>
    <property type="evidence" value="ECO:0007669"/>
    <property type="project" value="InterPro"/>
</dbReference>
<keyword evidence="4" id="KW-0328">Glycosyltransferase</keyword>
<dbReference type="InterPro" id="IPR027791">
    <property type="entry name" value="Galactosyl_T_C"/>
</dbReference>
<dbReference type="UniPathway" id="UPA00378"/>
<protein>
    <recommendedName>
        <fullName evidence="14">Galactosyltransferase C-terminal domain-containing protein</fullName>
    </recommendedName>
</protein>
<evidence type="ECO:0000256" key="5">
    <source>
        <dbReference type="ARBA" id="ARBA00022679"/>
    </source>
</evidence>
<evidence type="ECO:0000259" key="12">
    <source>
        <dbReference type="Pfam" id="PF13733"/>
    </source>
</evidence>
<keyword evidence="8" id="KW-1133">Transmembrane helix</keyword>
<accession>A0A6C0D368</accession>
<organism evidence="13">
    <name type="scientific">viral metagenome</name>
    <dbReference type="NCBI Taxonomy" id="1070528"/>
    <lineage>
        <taxon>unclassified sequences</taxon>
        <taxon>metagenomes</taxon>
        <taxon>organismal metagenomes</taxon>
    </lineage>
</organism>
<name>A0A6C0D368_9ZZZZ</name>
<proteinExistence type="inferred from homology"/>
<dbReference type="Pfam" id="PF13733">
    <property type="entry name" value="Glyco_transf_7N"/>
    <property type="match status" value="1"/>
</dbReference>
<dbReference type="GO" id="GO:0016020">
    <property type="term" value="C:membrane"/>
    <property type="evidence" value="ECO:0007669"/>
    <property type="project" value="UniProtKB-SubCell"/>
</dbReference>